<dbReference type="Proteomes" id="UP000248014">
    <property type="component" value="Unassembled WGS sequence"/>
</dbReference>
<evidence type="ECO:0000256" key="2">
    <source>
        <dbReference type="SAM" id="MobiDB-lite"/>
    </source>
</evidence>
<comment type="caution">
    <text evidence="4">The sequence shown here is derived from an EMBL/GenBank/DDBJ whole genome shotgun (WGS) entry which is preliminary data.</text>
</comment>
<evidence type="ECO:0000256" key="1">
    <source>
        <dbReference type="ARBA" id="ARBA00022612"/>
    </source>
</evidence>
<dbReference type="AlphaFoldDB" id="A0A2V3VB62"/>
<reference evidence="4 5" key="1">
    <citation type="submission" date="2018-05" db="EMBL/GenBank/DDBJ databases">
        <title>Genomic Encyclopedia of Type Strains, Phase IV (KMG-IV): sequencing the most valuable type-strain genomes for metagenomic binning, comparative biology and taxonomic classification.</title>
        <authorList>
            <person name="Goeker M."/>
        </authorList>
    </citation>
    <scope>NUCLEOTIDE SEQUENCE [LARGE SCALE GENOMIC DNA]</scope>
    <source>
        <strain evidence="4 5">DSM 3183</strain>
    </source>
</reference>
<evidence type="ECO:0000313" key="4">
    <source>
        <dbReference type="EMBL" id="PXW79003.1"/>
    </source>
</evidence>
<dbReference type="RefSeq" id="WP_110296996.1">
    <property type="nucleotide sequence ID" value="NZ_QJJM01000001.1"/>
</dbReference>
<evidence type="ECO:0000259" key="3">
    <source>
        <dbReference type="Pfam" id="PF17289"/>
    </source>
</evidence>
<dbReference type="EMBL" id="QJJM01000001">
    <property type="protein sequence ID" value="PXW79003.1"/>
    <property type="molecule type" value="Genomic_DNA"/>
</dbReference>
<dbReference type="InterPro" id="IPR027417">
    <property type="entry name" value="P-loop_NTPase"/>
</dbReference>
<keyword evidence="5" id="KW-1185">Reference proteome</keyword>
<feature type="region of interest" description="Disordered" evidence="2">
    <location>
        <begin position="481"/>
        <end position="512"/>
    </location>
</feature>
<protein>
    <submittedName>
        <fullName evidence="4">Phage FluMu gp28-like protein</fullName>
    </submittedName>
</protein>
<dbReference type="InterPro" id="IPR035421">
    <property type="entry name" value="Terminase_6C"/>
</dbReference>
<dbReference type="Gene3D" id="3.40.50.300">
    <property type="entry name" value="P-loop containing nucleotide triphosphate hydrolases"/>
    <property type="match status" value="1"/>
</dbReference>
<proteinExistence type="predicted"/>
<feature type="compositionally biased region" description="Polar residues" evidence="2">
    <location>
        <begin position="481"/>
        <end position="495"/>
    </location>
</feature>
<evidence type="ECO:0000313" key="5">
    <source>
        <dbReference type="Proteomes" id="UP000248014"/>
    </source>
</evidence>
<sequence length="512" mass="56627">MKLSPADQAKRDEEIRRREIQGDRAAAEAAIVRLPKGDLLLGYQQKTVDKLFAGTALLVIEKSRRIGLTWGVAAFAALKAASAVDAGGQNVWYMGYDKDMTLEFIEVCAMWARAFGLVAGELVEEEVLYTDENGREHGVKAFSIRFASGFRVTALPSVPRALRGKQGIVIIDEAAFHKNVNEVIKSAMALLIWGGQVVVISTHDGVANPFNVLLDEIRAGKRAGQTMKITFADAMEAGLYERVALVARTKGTELPGKEQWEAEIRAAYGEDAEEELDCVPKTGSGCLIALEDIIAAEHPECGLPDHYAGGLCYVGRDVARRRDGQVQYCMELIGDVLWQRDTYEESGQTFAHQDAFFDGLFLRRRVVQARVDQTGMGEKVVEDLIIKHGATRVYGELLTGPNRYDLAIGLKKAFEQRKVRIRSDAITRADLMALKKMGSEESGSVRIVNDGDVHADRFWAYALAWRAYQLGGALYEYFGSSSDSRQGMPSRAPQNDNRRDPRGTRMPARGAW</sequence>
<name>A0A2V3VB62_9SPHN</name>
<keyword evidence="1" id="KW-1188">Viral release from host cell</keyword>
<dbReference type="Pfam" id="PF03237">
    <property type="entry name" value="Terminase_6N"/>
    <property type="match status" value="1"/>
</dbReference>
<dbReference type="OrthoDB" id="9801658at2"/>
<accession>A0A2V3VB62</accession>
<organism evidence="4 5">
    <name type="scientific">Blastomonas natatoria</name>
    <dbReference type="NCBI Taxonomy" id="34015"/>
    <lineage>
        <taxon>Bacteria</taxon>
        <taxon>Pseudomonadati</taxon>
        <taxon>Pseudomonadota</taxon>
        <taxon>Alphaproteobacteria</taxon>
        <taxon>Sphingomonadales</taxon>
        <taxon>Sphingomonadaceae</taxon>
        <taxon>Blastomonas</taxon>
    </lineage>
</organism>
<gene>
    <name evidence="4" type="ORF">C7451_10165</name>
</gene>
<dbReference type="Pfam" id="PF17289">
    <property type="entry name" value="Terminase_6C"/>
    <property type="match status" value="1"/>
</dbReference>
<dbReference type="Gene3D" id="3.30.420.240">
    <property type="match status" value="1"/>
</dbReference>
<feature type="domain" description="Terminase large subunit gp17-like C-terminal" evidence="3">
    <location>
        <begin position="315"/>
        <end position="463"/>
    </location>
</feature>